<evidence type="ECO:0000256" key="3">
    <source>
        <dbReference type="ARBA" id="ARBA00022475"/>
    </source>
</evidence>
<dbReference type="InterPro" id="IPR003416">
    <property type="entry name" value="MgtC/SapB/SrpB/YhiD_fam"/>
</dbReference>
<evidence type="ECO:0000256" key="4">
    <source>
        <dbReference type="ARBA" id="ARBA00022692"/>
    </source>
</evidence>
<keyword evidence="4 7" id="KW-0812">Transmembrane</keyword>
<sequence length="250" mass="27109">MHTVDDIIIGWFNSDFGTMFSGGIVGNLCLVFLSLVVTALFAGIIGFEREYYGHAAGLRTHLLIALGSCIIMIISIYGFTYWDGVTNYTRDPARLAAQVIPGIGFLGAGTIVKNGVTVRGLTTATTLWVSMAIGIACGTGSFVIGAISTAVCLLALVALRRFETIASRKNPIVFMVVPSDRPVMKDVLLIASRYGISIRDNSSELITYQENSAIRMVMRLTYASRNSVTAFADELRMSIKPLELKVSTEF</sequence>
<dbReference type="EMBL" id="DVMV01000014">
    <property type="protein sequence ID" value="HIU45064.1"/>
    <property type="molecule type" value="Genomic_DNA"/>
</dbReference>
<evidence type="ECO:0000313" key="9">
    <source>
        <dbReference type="EMBL" id="HIU45064.1"/>
    </source>
</evidence>
<evidence type="ECO:0000256" key="1">
    <source>
        <dbReference type="ARBA" id="ARBA00004651"/>
    </source>
</evidence>
<gene>
    <name evidence="9" type="ORF">IAC52_02065</name>
</gene>
<keyword evidence="3" id="KW-1003">Cell membrane</keyword>
<organism evidence="9 10">
    <name type="scientific">Candidatus Alloenteromonas pullicola</name>
    <dbReference type="NCBI Taxonomy" id="2840784"/>
    <lineage>
        <taxon>Bacteria</taxon>
        <taxon>Bacillati</taxon>
        <taxon>Bacillota</taxon>
        <taxon>Bacillota incertae sedis</taxon>
        <taxon>Candidatus Alloenteromonas</taxon>
    </lineage>
</organism>
<proteinExistence type="inferred from homology"/>
<feature type="transmembrane region" description="Helical" evidence="7">
    <location>
        <begin position="62"/>
        <end position="82"/>
    </location>
</feature>
<name>A0A9D1S241_9FIRM</name>
<feature type="transmembrane region" description="Helical" evidence="7">
    <location>
        <begin position="127"/>
        <end position="159"/>
    </location>
</feature>
<accession>A0A9D1S241</accession>
<comment type="caution">
    <text evidence="9">The sequence shown here is derived from an EMBL/GenBank/DDBJ whole genome shotgun (WGS) entry which is preliminary data.</text>
</comment>
<dbReference type="AlphaFoldDB" id="A0A9D1S241"/>
<evidence type="ECO:0000259" key="8">
    <source>
        <dbReference type="Pfam" id="PF02308"/>
    </source>
</evidence>
<evidence type="ECO:0000256" key="5">
    <source>
        <dbReference type="ARBA" id="ARBA00022989"/>
    </source>
</evidence>
<reference evidence="9" key="1">
    <citation type="submission" date="2020-10" db="EMBL/GenBank/DDBJ databases">
        <authorList>
            <person name="Gilroy R."/>
        </authorList>
    </citation>
    <scope>NUCLEOTIDE SEQUENCE</scope>
    <source>
        <strain evidence="9">ChiGjej1B1-22543</strain>
    </source>
</reference>
<dbReference type="Proteomes" id="UP000824070">
    <property type="component" value="Unassembled WGS sequence"/>
</dbReference>
<evidence type="ECO:0000256" key="7">
    <source>
        <dbReference type="SAM" id="Phobius"/>
    </source>
</evidence>
<dbReference type="Pfam" id="PF02308">
    <property type="entry name" value="MgtC"/>
    <property type="match status" value="1"/>
</dbReference>
<dbReference type="GO" id="GO:0005886">
    <property type="term" value="C:plasma membrane"/>
    <property type="evidence" value="ECO:0007669"/>
    <property type="project" value="UniProtKB-SubCell"/>
</dbReference>
<feature type="transmembrane region" description="Helical" evidence="7">
    <location>
        <begin position="20"/>
        <end position="42"/>
    </location>
</feature>
<dbReference type="PANTHER" id="PTHR33778">
    <property type="entry name" value="PROTEIN MGTC"/>
    <property type="match status" value="1"/>
</dbReference>
<dbReference type="PANTHER" id="PTHR33778:SF1">
    <property type="entry name" value="MAGNESIUM TRANSPORTER YHID-RELATED"/>
    <property type="match status" value="1"/>
</dbReference>
<evidence type="ECO:0000256" key="2">
    <source>
        <dbReference type="ARBA" id="ARBA00009298"/>
    </source>
</evidence>
<keyword evidence="5 7" id="KW-1133">Transmembrane helix</keyword>
<protein>
    <submittedName>
        <fullName evidence="9">MgtC/SapB family protein</fullName>
    </submittedName>
</protein>
<feature type="domain" description="MgtC/SapB/SrpB/YhiD N-terminal" evidence="8">
    <location>
        <begin position="35"/>
        <end position="164"/>
    </location>
</feature>
<comment type="similarity">
    <text evidence="2">Belongs to the MgtC/SapB family.</text>
</comment>
<evidence type="ECO:0000256" key="6">
    <source>
        <dbReference type="ARBA" id="ARBA00023136"/>
    </source>
</evidence>
<comment type="subcellular location">
    <subcellularLocation>
        <location evidence="1">Cell membrane</location>
        <topology evidence="1">Multi-pass membrane protein</topology>
    </subcellularLocation>
</comment>
<reference evidence="9" key="2">
    <citation type="journal article" date="2021" name="PeerJ">
        <title>Extensive microbial diversity within the chicken gut microbiome revealed by metagenomics and culture.</title>
        <authorList>
            <person name="Gilroy R."/>
            <person name="Ravi A."/>
            <person name="Getino M."/>
            <person name="Pursley I."/>
            <person name="Horton D.L."/>
            <person name="Alikhan N.F."/>
            <person name="Baker D."/>
            <person name="Gharbi K."/>
            <person name="Hall N."/>
            <person name="Watson M."/>
            <person name="Adriaenssens E.M."/>
            <person name="Foster-Nyarko E."/>
            <person name="Jarju S."/>
            <person name="Secka A."/>
            <person name="Antonio M."/>
            <person name="Oren A."/>
            <person name="Chaudhuri R.R."/>
            <person name="La Ragione R."/>
            <person name="Hildebrand F."/>
            <person name="Pallen M.J."/>
        </authorList>
    </citation>
    <scope>NUCLEOTIDE SEQUENCE</scope>
    <source>
        <strain evidence="9">ChiGjej1B1-22543</strain>
    </source>
</reference>
<keyword evidence="6 7" id="KW-0472">Membrane</keyword>
<dbReference type="InterPro" id="IPR049177">
    <property type="entry name" value="MgtC_SapB_SrpB_YhiD_N"/>
</dbReference>
<evidence type="ECO:0000313" key="10">
    <source>
        <dbReference type="Proteomes" id="UP000824070"/>
    </source>
</evidence>
<dbReference type="PRINTS" id="PR01837">
    <property type="entry name" value="MGTCSAPBPROT"/>
</dbReference>